<evidence type="ECO:0000313" key="3">
    <source>
        <dbReference type="Proteomes" id="UP000285146"/>
    </source>
</evidence>
<gene>
    <name evidence="2" type="ORF">VPNG_08032</name>
</gene>
<evidence type="ECO:0000313" key="2">
    <source>
        <dbReference type="EMBL" id="ROW05885.1"/>
    </source>
</evidence>
<dbReference type="Proteomes" id="UP000285146">
    <property type="component" value="Unassembled WGS sequence"/>
</dbReference>
<evidence type="ECO:0008006" key="4">
    <source>
        <dbReference type="Google" id="ProtNLM"/>
    </source>
</evidence>
<protein>
    <recommendedName>
        <fullName evidence="4">Extracellular membrane protein CFEM domain-containing protein</fullName>
    </recommendedName>
</protein>
<organism evidence="2 3">
    <name type="scientific">Cytospora leucostoma</name>
    <dbReference type="NCBI Taxonomy" id="1230097"/>
    <lineage>
        <taxon>Eukaryota</taxon>
        <taxon>Fungi</taxon>
        <taxon>Dikarya</taxon>
        <taxon>Ascomycota</taxon>
        <taxon>Pezizomycotina</taxon>
        <taxon>Sordariomycetes</taxon>
        <taxon>Sordariomycetidae</taxon>
        <taxon>Diaporthales</taxon>
        <taxon>Cytosporaceae</taxon>
        <taxon>Cytospora</taxon>
    </lineage>
</organism>
<dbReference type="OrthoDB" id="2281372at2759"/>
<accession>A0A423WRM4</accession>
<keyword evidence="1" id="KW-0732">Signal</keyword>
<evidence type="ECO:0000256" key="1">
    <source>
        <dbReference type="SAM" id="SignalP"/>
    </source>
</evidence>
<name>A0A423WRM4_9PEZI</name>
<keyword evidence="3" id="KW-1185">Reference proteome</keyword>
<feature type="chain" id="PRO_5019498556" description="Extracellular membrane protein CFEM domain-containing protein" evidence="1">
    <location>
        <begin position="18"/>
        <end position="102"/>
    </location>
</feature>
<proteinExistence type="predicted"/>
<reference evidence="2 3" key="1">
    <citation type="submission" date="2015-09" db="EMBL/GenBank/DDBJ databases">
        <title>Host preference determinants of Valsa canker pathogens revealed by comparative genomics.</title>
        <authorList>
            <person name="Yin Z."/>
            <person name="Huang L."/>
        </authorList>
    </citation>
    <scope>NUCLEOTIDE SEQUENCE [LARGE SCALE GENOMIC DNA]</scope>
    <source>
        <strain evidence="2 3">SXYLt</strain>
    </source>
</reference>
<dbReference type="STRING" id="1230097.A0A423WRM4"/>
<feature type="signal peptide" evidence="1">
    <location>
        <begin position="1"/>
        <end position="17"/>
    </location>
</feature>
<comment type="caution">
    <text evidence="2">The sequence shown here is derived from an EMBL/GenBank/DDBJ whole genome shotgun (WGS) entry which is preliminary data.</text>
</comment>
<sequence length="102" mass="11068">MRLTALVSLALPIMAFSQNSTVTTTSTVPSATPDYESICEDQASSYADVCPQCLYRCEGSSYVSECYYSTFFTINGIEANCEARGGYNCRQIAIDDVCPGTE</sequence>
<dbReference type="EMBL" id="LKEB01000045">
    <property type="protein sequence ID" value="ROW05885.1"/>
    <property type="molecule type" value="Genomic_DNA"/>
</dbReference>
<dbReference type="AlphaFoldDB" id="A0A423WRM4"/>
<dbReference type="InParanoid" id="A0A423WRM4"/>